<gene>
    <name evidence="2" type="ORF">C8D90_102162</name>
</gene>
<dbReference type="EMBL" id="QRAP01000002">
    <property type="protein sequence ID" value="RDK95681.1"/>
    <property type="molecule type" value="Genomic_DNA"/>
</dbReference>
<dbReference type="OrthoDB" id="6053337at2"/>
<sequence length="94" mass="10376">MADNVLPTLHISEGERYGEVDYDGILLDGTWLAEAGFPAGMPIKVRIMPDCIVITAQNLRELWGCLSGLSDNEWSPEQSARWLADFPGKLRAVS</sequence>
<evidence type="ECO:0000313" key="2">
    <source>
        <dbReference type="EMBL" id="RDK95681.1"/>
    </source>
</evidence>
<dbReference type="RefSeq" id="WP_115457426.1">
    <property type="nucleotide sequence ID" value="NZ_QRAP01000002.1"/>
</dbReference>
<protein>
    <submittedName>
        <fullName evidence="2">Toxic protein SymE</fullName>
    </submittedName>
</protein>
<evidence type="ECO:0000313" key="3">
    <source>
        <dbReference type="Proteomes" id="UP000254848"/>
    </source>
</evidence>
<comment type="caution">
    <text evidence="2">The sequence shown here is derived from an EMBL/GenBank/DDBJ whole genome shotgun (WGS) entry which is preliminary data.</text>
</comment>
<dbReference type="GO" id="GO:0016788">
    <property type="term" value="F:hydrolase activity, acting on ester bonds"/>
    <property type="evidence" value="ECO:0007669"/>
    <property type="project" value="InterPro"/>
</dbReference>
<feature type="domain" description="Toxin SymE-like" evidence="1">
    <location>
        <begin position="22"/>
        <end position="56"/>
    </location>
</feature>
<dbReference type="Proteomes" id="UP000254848">
    <property type="component" value="Unassembled WGS sequence"/>
</dbReference>
<proteinExistence type="predicted"/>
<organism evidence="2 3">
    <name type="scientific">Enterobacillus tribolii</name>
    <dbReference type="NCBI Taxonomy" id="1487935"/>
    <lineage>
        <taxon>Bacteria</taxon>
        <taxon>Pseudomonadati</taxon>
        <taxon>Pseudomonadota</taxon>
        <taxon>Gammaproteobacteria</taxon>
        <taxon>Enterobacterales</taxon>
        <taxon>Hafniaceae</taxon>
        <taxon>Enterobacillus</taxon>
    </lineage>
</organism>
<reference evidence="2 3" key="1">
    <citation type="submission" date="2018-07" db="EMBL/GenBank/DDBJ databases">
        <title>Genomic Encyclopedia of Type Strains, Phase IV (KMG-IV): sequencing the most valuable type-strain genomes for metagenomic binning, comparative biology and taxonomic classification.</title>
        <authorList>
            <person name="Goeker M."/>
        </authorList>
    </citation>
    <scope>NUCLEOTIDE SEQUENCE [LARGE SCALE GENOMIC DNA]</scope>
    <source>
        <strain evidence="2 3">DSM 103736</strain>
    </source>
</reference>
<dbReference type="GO" id="GO:0016070">
    <property type="term" value="P:RNA metabolic process"/>
    <property type="evidence" value="ECO:0007669"/>
    <property type="project" value="InterPro"/>
</dbReference>
<name>A0A370R190_9GAMM</name>
<dbReference type="InterPro" id="IPR014944">
    <property type="entry name" value="Toxin_SymE-like"/>
</dbReference>
<dbReference type="AlphaFoldDB" id="A0A370R190"/>
<accession>A0A370R190</accession>
<keyword evidence="3" id="KW-1185">Reference proteome</keyword>
<dbReference type="GO" id="GO:0005737">
    <property type="term" value="C:cytoplasm"/>
    <property type="evidence" value="ECO:0007669"/>
    <property type="project" value="InterPro"/>
</dbReference>
<dbReference type="GO" id="GO:0003723">
    <property type="term" value="F:RNA binding"/>
    <property type="evidence" value="ECO:0007669"/>
    <property type="project" value="InterPro"/>
</dbReference>
<dbReference type="Pfam" id="PF08845">
    <property type="entry name" value="SymE_toxin"/>
    <property type="match status" value="1"/>
</dbReference>
<evidence type="ECO:0000259" key="1">
    <source>
        <dbReference type="Pfam" id="PF08845"/>
    </source>
</evidence>